<dbReference type="OrthoDB" id="10250836at2759"/>
<dbReference type="EMBL" id="VDLU01000001">
    <property type="protein sequence ID" value="TNJ30542.1"/>
    <property type="molecule type" value="Genomic_DNA"/>
</dbReference>
<evidence type="ECO:0000313" key="2">
    <source>
        <dbReference type="Proteomes" id="UP000315496"/>
    </source>
</evidence>
<gene>
    <name evidence="1" type="ORF">GMRT_12301</name>
</gene>
<dbReference type="Proteomes" id="UP000315496">
    <property type="component" value="Chromosome 1"/>
</dbReference>
<dbReference type="VEuPathDB" id="GiardiaDB:GMRT_12301"/>
<comment type="caution">
    <text evidence="1">The sequence shown here is derived from an EMBL/GenBank/DDBJ whole genome shotgun (WGS) entry which is preliminary data.</text>
</comment>
<organism evidence="1 2">
    <name type="scientific">Giardia muris</name>
    <dbReference type="NCBI Taxonomy" id="5742"/>
    <lineage>
        <taxon>Eukaryota</taxon>
        <taxon>Metamonada</taxon>
        <taxon>Diplomonadida</taxon>
        <taxon>Hexamitidae</taxon>
        <taxon>Giardiinae</taxon>
        <taxon>Giardia</taxon>
    </lineage>
</organism>
<name>A0A4Z1SXP7_GIAMU</name>
<proteinExistence type="predicted"/>
<keyword evidence="2" id="KW-1185">Reference proteome</keyword>
<reference evidence="1 2" key="1">
    <citation type="submission" date="2019-05" db="EMBL/GenBank/DDBJ databases">
        <title>The compact genome of Giardia muris reveals important steps in the evolution of intestinal protozoan parasites.</title>
        <authorList>
            <person name="Xu F."/>
            <person name="Jimenez-Gonzalez A."/>
            <person name="Einarsson E."/>
            <person name="Astvaldsson A."/>
            <person name="Peirasmaki D."/>
            <person name="Eckmann L."/>
            <person name="Andersson J.O."/>
            <person name="Svard S.G."/>
            <person name="Jerlstrom-Hultqvist J."/>
        </authorList>
    </citation>
    <scope>NUCLEOTIDE SEQUENCE [LARGE SCALE GENOMIC DNA]</scope>
    <source>
        <strain evidence="1 2">Roberts-Thomson</strain>
    </source>
</reference>
<protein>
    <submittedName>
        <fullName evidence="1">Uncharacterized protein</fullName>
    </submittedName>
</protein>
<evidence type="ECO:0000313" key="1">
    <source>
        <dbReference type="EMBL" id="TNJ30542.1"/>
    </source>
</evidence>
<sequence>MDDKKHPALPTLLPLWSTLNVPLLERKHVMTILRKSTHDLPMYIENLTRLSLIKQEYDVIETKRRFVYEYLSTVAIRSVNRETMRTNLRQYRYYVIAGISLIKEARAMTGIPISLPRCRVTPLMDDTHWLRRLRNNYFFELPRFIEFYGHVLCEEEESPLLPDGDGALQTRILNWGIDLLEAHSGRTPDPKVREYLHSLAPNEKICPEMLFRPDLAFTNNIVYIDLNLRLVLGVPYPQNPGEYNLLQEWRDLLDSQPLSLAPTMTISAPLLSPEMTFTYILDEGPRIRTAMTLLEDMTQRKQAPVLIPMRKTTPREHYTISIE</sequence>
<dbReference type="AlphaFoldDB" id="A0A4Z1SXP7"/>
<accession>A0A4Z1SXP7</accession>